<evidence type="ECO:0000313" key="1">
    <source>
        <dbReference type="EMBL" id="RAK85875.1"/>
    </source>
</evidence>
<organism evidence="1 2">
    <name type="scientific">Aspergillus costaricaensis CBS 115574</name>
    <dbReference type="NCBI Taxonomy" id="1448317"/>
    <lineage>
        <taxon>Eukaryota</taxon>
        <taxon>Fungi</taxon>
        <taxon>Dikarya</taxon>
        <taxon>Ascomycota</taxon>
        <taxon>Pezizomycotina</taxon>
        <taxon>Eurotiomycetes</taxon>
        <taxon>Eurotiomycetidae</taxon>
        <taxon>Eurotiales</taxon>
        <taxon>Aspergillaceae</taxon>
        <taxon>Aspergillus</taxon>
        <taxon>Aspergillus subgen. Circumdati</taxon>
    </lineage>
</organism>
<name>A0ACD1I6M5_9EURO</name>
<protein>
    <submittedName>
        <fullName evidence="1">Uncharacterized protein</fullName>
    </submittedName>
</protein>
<keyword evidence="2" id="KW-1185">Reference proteome</keyword>
<dbReference type="Proteomes" id="UP000249748">
    <property type="component" value="Unassembled WGS sequence"/>
</dbReference>
<dbReference type="EMBL" id="KZ824563">
    <property type="protein sequence ID" value="RAK85875.1"/>
    <property type="molecule type" value="Genomic_DNA"/>
</dbReference>
<evidence type="ECO:0000313" key="2">
    <source>
        <dbReference type="Proteomes" id="UP000249748"/>
    </source>
</evidence>
<accession>A0ACD1I6M5</accession>
<sequence>MTYQMYAHMHACIPRAHTYARACIINLSCILATTGTYLLSIYLPSLFSTVSLLPPSSFIFQLTCYACVCQHLFAFPLLIASPPLVISHPDDYVLPLNDYSEISLIYAIPPT</sequence>
<proteinExistence type="predicted"/>
<reference evidence="1" key="1">
    <citation type="submission" date="2018-02" db="EMBL/GenBank/DDBJ databases">
        <title>The genomes of Aspergillus section Nigri reveals drivers in fungal speciation.</title>
        <authorList>
            <consortium name="DOE Joint Genome Institute"/>
            <person name="Vesth T.C."/>
            <person name="Nybo J."/>
            <person name="Theobald S."/>
            <person name="Brandl J."/>
            <person name="Frisvad J.C."/>
            <person name="Nielsen K.F."/>
            <person name="Lyhne E.K."/>
            <person name="Kogle M.E."/>
            <person name="Kuo A."/>
            <person name="Riley R."/>
            <person name="Clum A."/>
            <person name="Nolan M."/>
            <person name="Lipzen A."/>
            <person name="Salamov A."/>
            <person name="Henrissat B."/>
            <person name="Wiebenga A."/>
            <person name="De vries R.P."/>
            <person name="Grigoriev I.V."/>
            <person name="Mortensen U.H."/>
            <person name="Andersen M.R."/>
            <person name="Baker S.E."/>
        </authorList>
    </citation>
    <scope>NUCLEOTIDE SEQUENCE</scope>
    <source>
        <strain evidence="1">CBS 115574</strain>
    </source>
</reference>
<gene>
    <name evidence="1" type="ORF">BO79DRAFT_41426</name>
</gene>